<dbReference type="Proteomes" id="UP000020218">
    <property type="component" value="Unassembled WGS sequence"/>
</dbReference>
<feature type="chain" id="PRO_5001461431" description="Thioredoxin domain-containing protein" evidence="2">
    <location>
        <begin position="28"/>
        <end position="436"/>
    </location>
</feature>
<feature type="transmembrane region" description="Helical" evidence="1">
    <location>
        <begin position="402"/>
        <end position="419"/>
    </location>
</feature>
<dbReference type="SUPFAM" id="SSF52833">
    <property type="entry name" value="Thioredoxin-like"/>
    <property type="match status" value="1"/>
</dbReference>
<dbReference type="InterPro" id="IPR036249">
    <property type="entry name" value="Thioredoxin-like_sf"/>
</dbReference>
<name>A0A011NSY0_9PROT</name>
<keyword evidence="1" id="KW-0472">Membrane</keyword>
<evidence type="ECO:0000313" key="4">
    <source>
        <dbReference type="Proteomes" id="UP000020218"/>
    </source>
</evidence>
<dbReference type="EMBL" id="JFAX01000009">
    <property type="protein sequence ID" value="EXI67630.1"/>
    <property type="molecule type" value="Genomic_DNA"/>
</dbReference>
<keyword evidence="2" id="KW-0732">Signal</keyword>
<feature type="transmembrane region" description="Helical" evidence="1">
    <location>
        <begin position="237"/>
        <end position="258"/>
    </location>
</feature>
<dbReference type="STRING" id="1454001.AW08_01893"/>
<protein>
    <recommendedName>
        <fullName evidence="5">Thioredoxin domain-containing protein</fullName>
    </recommendedName>
</protein>
<evidence type="ECO:0008006" key="5">
    <source>
        <dbReference type="Google" id="ProtNLM"/>
    </source>
</evidence>
<comment type="caution">
    <text evidence="3">The sequence shown here is derived from an EMBL/GenBank/DDBJ whole genome shotgun (WGS) entry which is preliminary data.</text>
</comment>
<feature type="transmembrane region" description="Helical" evidence="1">
    <location>
        <begin position="174"/>
        <end position="197"/>
    </location>
</feature>
<feature type="transmembrane region" description="Helical" evidence="1">
    <location>
        <begin position="209"/>
        <end position="231"/>
    </location>
</feature>
<keyword evidence="1" id="KW-1133">Transmembrane helix</keyword>
<dbReference type="PATRIC" id="fig|1454001.3.peg.1893"/>
<dbReference type="AlphaFoldDB" id="A0A011NSY0"/>
<dbReference type="Gene3D" id="3.40.30.10">
    <property type="entry name" value="Glutaredoxin"/>
    <property type="match status" value="1"/>
</dbReference>
<feature type="transmembrane region" description="Helical" evidence="1">
    <location>
        <begin position="376"/>
        <end position="396"/>
    </location>
</feature>
<organism evidence="3 4">
    <name type="scientific">Candidatus Accumulibacter adjunctus</name>
    <dbReference type="NCBI Taxonomy" id="1454001"/>
    <lineage>
        <taxon>Bacteria</taxon>
        <taxon>Pseudomonadati</taxon>
        <taxon>Pseudomonadota</taxon>
        <taxon>Betaproteobacteria</taxon>
        <taxon>Candidatus Accumulibacter</taxon>
    </lineage>
</organism>
<keyword evidence="1" id="KW-0812">Transmembrane</keyword>
<evidence type="ECO:0000256" key="2">
    <source>
        <dbReference type="SAM" id="SignalP"/>
    </source>
</evidence>
<feature type="transmembrane region" description="Helical" evidence="1">
    <location>
        <begin position="340"/>
        <end position="364"/>
    </location>
</feature>
<keyword evidence="4" id="KW-1185">Reference proteome</keyword>
<accession>A0A011NSY0</accession>
<evidence type="ECO:0000256" key="1">
    <source>
        <dbReference type="SAM" id="Phobius"/>
    </source>
</evidence>
<feature type="signal peptide" evidence="2">
    <location>
        <begin position="1"/>
        <end position="27"/>
    </location>
</feature>
<evidence type="ECO:0000313" key="3">
    <source>
        <dbReference type="EMBL" id="EXI67630.1"/>
    </source>
</evidence>
<gene>
    <name evidence="3" type="ORF">AW08_01893</name>
</gene>
<proteinExistence type="predicted"/>
<reference evidence="3" key="1">
    <citation type="submission" date="2014-02" db="EMBL/GenBank/DDBJ databases">
        <title>Expanding our view of genomic diversity in Candidatus Accumulibacter clades.</title>
        <authorList>
            <person name="Skennerton C.T."/>
            <person name="Barr J.J."/>
            <person name="Slater F.R."/>
            <person name="Bond P.L."/>
            <person name="Tyson G.W."/>
        </authorList>
    </citation>
    <scope>NUCLEOTIDE SEQUENCE [LARGE SCALE GENOMIC DNA]</scope>
</reference>
<sequence length="436" mass="47277">MKTPGATTSVRSALVCLLAFAAFSSLAAAASPTWIEIDAAGERRVHLYFFWTSTCPHCQAARPFVEALPARHRWLLLHSRNLSTDREAAAAYVALAESLGEEASSVPAFIFCGRMEVGFDRPETSGRALEEALQSCRESDVEPPATASPADTRATGISLPLLGRIAPEQFSLPVFTILIAGLDAFNPCAFFVLLFLLSLLIHAGSRARMLFIGSVFLFFSGLIYFLFMAAWLNIFHWLGEVALVTTAAGVLAIVIALFNIKDYFWFRRGPSLSIPEAAKPGLYGRMRGLLRAESLPALTLGTIALAIVANSYELLCTAGFPMVYTRLLTLSELPPWQHYAYLVFYNLVYVSPLLLITLLFTCTLGSRKLSAAEGRLLKLLSGVMMLGLGGLLVVAPAALNDLRVALALLSGAIGVSWLAHRLRLPTLAPGDPVDRQ</sequence>
<feature type="transmembrane region" description="Helical" evidence="1">
    <location>
        <begin position="295"/>
        <end position="320"/>
    </location>
</feature>